<gene>
    <name evidence="1" type="ORF">EV132_12441</name>
</gene>
<evidence type="ECO:0000313" key="2">
    <source>
        <dbReference type="Proteomes" id="UP000294576"/>
    </source>
</evidence>
<comment type="caution">
    <text evidence="1">The sequence shown here is derived from an EMBL/GenBank/DDBJ whole genome shotgun (WGS) entry which is preliminary data.</text>
</comment>
<name>A0A4V2V812_RHISU</name>
<protein>
    <recommendedName>
        <fullName evidence="3">Ti type entry exclusion protein TrbK</fullName>
    </recommendedName>
</protein>
<dbReference type="AlphaFoldDB" id="A0A4V2V812"/>
<organism evidence="1 2">
    <name type="scientific">Rhizobium sullae</name>
    <name type="common">Rhizobium hedysari</name>
    <dbReference type="NCBI Taxonomy" id="50338"/>
    <lineage>
        <taxon>Bacteria</taxon>
        <taxon>Pseudomonadati</taxon>
        <taxon>Pseudomonadota</taxon>
        <taxon>Alphaproteobacteria</taxon>
        <taxon>Hyphomicrobiales</taxon>
        <taxon>Rhizobiaceae</taxon>
        <taxon>Rhizobium/Agrobacterium group</taxon>
        <taxon>Rhizobium</taxon>
    </lineage>
</organism>
<evidence type="ECO:0000313" key="1">
    <source>
        <dbReference type="EMBL" id="TCU09641.1"/>
    </source>
</evidence>
<dbReference type="Proteomes" id="UP000294576">
    <property type="component" value="Unassembled WGS sequence"/>
</dbReference>
<dbReference type="EMBL" id="SMBH01000024">
    <property type="protein sequence ID" value="TCU09641.1"/>
    <property type="molecule type" value="Genomic_DNA"/>
</dbReference>
<proteinExistence type="predicted"/>
<accession>A0A4V2V812</accession>
<sequence>MKMRYIVIALVAAVIAFILIVGTHPFGQRGDQVEERRSPNAIGQSQ</sequence>
<reference evidence="1 2" key="1">
    <citation type="submission" date="2019-03" db="EMBL/GenBank/DDBJ databases">
        <title>Genomic Encyclopedia of Type Strains, Phase IV (KMG-V): Genome sequencing to study the core and pangenomes of soil and plant-associated prokaryotes.</title>
        <authorList>
            <person name="Whitman W."/>
        </authorList>
    </citation>
    <scope>NUCLEOTIDE SEQUENCE [LARGE SCALE GENOMIC DNA]</scope>
    <source>
        <strain evidence="1 2">Hc14</strain>
    </source>
</reference>
<evidence type="ECO:0008006" key="3">
    <source>
        <dbReference type="Google" id="ProtNLM"/>
    </source>
</evidence>
<dbReference type="RefSeq" id="WP_165928315.1">
    <property type="nucleotide sequence ID" value="NZ_FWER01000034.1"/>
</dbReference>